<dbReference type="CDD" id="cd10221">
    <property type="entry name" value="ASKHA_NBD_Arp3-like"/>
    <property type="match status" value="1"/>
</dbReference>
<evidence type="ECO:0000256" key="1">
    <source>
        <dbReference type="RuleBase" id="RU000487"/>
    </source>
</evidence>
<sequence length="417" mass="45979">MTTFTTVEPFERPAIVMDCGTGFTKMGFAGNSEPSFVEPTAVSFGTSKPHSQAGLASAADADVLIGYEATSSSTSDAHYPVRHGLVENWDHMERFWQQAVHRYLRVDSEDYNFILTEPPLNPPENREMAAEIMFETFNVPGLCIGIQAVLALYSAFTAAEKGPKSVRGKMTGTVIDSGAGCTHVIPVSDGYVIGSAIHSIPIAGRDITRLVQQLMRERGEPVPGDLSMEVAQQIKEQHCYTCGDVVKEFGKYDADPEKHARSHSFFDPRQGCRQTCSVQHERFLGPELFFRPDFISSDYTTPLPQMVDRAIQSCPIDTRRGLYSNIVLSGGSTMFKDFGRRVQRDIQRAVSARQAPGGKAVEVHVASHAMQRYAVWFGGSVLGMMPEFASLCKTRAEYEECGPSICRASAAFRDELF</sequence>
<evidence type="ECO:0000313" key="3">
    <source>
        <dbReference type="Proteomes" id="UP001497392"/>
    </source>
</evidence>
<evidence type="ECO:0000313" key="2">
    <source>
        <dbReference type="EMBL" id="CAL5223982.1"/>
    </source>
</evidence>
<dbReference type="Gene3D" id="3.30.420.40">
    <property type="match status" value="2"/>
</dbReference>
<reference evidence="2 3" key="1">
    <citation type="submission" date="2024-06" db="EMBL/GenBank/DDBJ databases">
        <authorList>
            <person name="Kraege A."/>
            <person name="Thomma B."/>
        </authorList>
    </citation>
    <scope>NUCLEOTIDE SEQUENCE [LARGE SCALE GENOMIC DNA]</scope>
</reference>
<dbReference type="SMART" id="SM00268">
    <property type="entry name" value="ACTIN"/>
    <property type="match status" value="1"/>
</dbReference>
<dbReference type="Gene3D" id="3.90.640.10">
    <property type="entry name" value="Actin, Chain A, domain 4"/>
    <property type="match status" value="1"/>
</dbReference>
<gene>
    <name evidence="2" type="primary">g6594</name>
    <name evidence="2" type="ORF">VP750_LOCUS5641</name>
</gene>
<comment type="caution">
    <text evidence="2">The sequence shown here is derived from an EMBL/GenBank/DDBJ whole genome shotgun (WGS) entry which is preliminary data.</text>
</comment>
<dbReference type="Pfam" id="PF00022">
    <property type="entry name" value="Actin"/>
    <property type="match status" value="2"/>
</dbReference>
<dbReference type="EMBL" id="CAXHTA020000009">
    <property type="protein sequence ID" value="CAL5223982.1"/>
    <property type="molecule type" value="Genomic_DNA"/>
</dbReference>
<dbReference type="SUPFAM" id="SSF53067">
    <property type="entry name" value="Actin-like ATPase domain"/>
    <property type="match status" value="2"/>
</dbReference>
<organism evidence="2 3">
    <name type="scientific">Coccomyxa viridis</name>
    <dbReference type="NCBI Taxonomy" id="1274662"/>
    <lineage>
        <taxon>Eukaryota</taxon>
        <taxon>Viridiplantae</taxon>
        <taxon>Chlorophyta</taxon>
        <taxon>core chlorophytes</taxon>
        <taxon>Trebouxiophyceae</taxon>
        <taxon>Trebouxiophyceae incertae sedis</taxon>
        <taxon>Coccomyxaceae</taxon>
        <taxon>Coccomyxa</taxon>
    </lineage>
</organism>
<comment type="similarity">
    <text evidence="1">Belongs to the actin family.</text>
</comment>
<dbReference type="PANTHER" id="PTHR11937">
    <property type="entry name" value="ACTIN"/>
    <property type="match status" value="1"/>
</dbReference>
<dbReference type="InterPro" id="IPR043129">
    <property type="entry name" value="ATPase_NBD"/>
</dbReference>
<dbReference type="Proteomes" id="UP001497392">
    <property type="component" value="Unassembled WGS sequence"/>
</dbReference>
<proteinExistence type="inferred from homology"/>
<protein>
    <submittedName>
        <fullName evidence="2">G6594 protein</fullName>
    </submittedName>
</protein>
<keyword evidence="3" id="KW-1185">Reference proteome</keyword>
<name>A0ABP1G2A5_9CHLO</name>
<accession>A0ABP1G2A5</accession>
<dbReference type="InterPro" id="IPR004000">
    <property type="entry name" value="Actin"/>
</dbReference>